<dbReference type="GO" id="GO:0005886">
    <property type="term" value="C:plasma membrane"/>
    <property type="evidence" value="ECO:0007669"/>
    <property type="project" value="UniProtKB-SubCell"/>
</dbReference>
<evidence type="ECO:0000313" key="3">
    <source>
        <dbReference type="Proteomes" id="UP000014984"/>
    </source>
</evidence>
<organism evidence="2 3">
    <name type="scientific">Spiroplasma taiwanense CT-1</name>
    <dbReference type="NCBI Taxonomy" id="1276220"/>
    <lineage>
        <taxon>Bacteria</taxon>
        <taxon>Bacillati</taxon>
        <taxon>Mycoplasmatota</taxon>
        <taxon>Mollicutes</taxon>
        <taxon>Entomoplasmatales</taxon>
        <taxon>Spiroplasmataceae</taxon>
        <taxon>Spiroplasma</taxon>
    </lineage>
</organism>
<dbReference type="Pfam" id="PF12679">
    <property type="entry name" value="ABC2_membrane_2"/>
    <property type="match status" value="1"/>
</dbReference>
<dbReference type="GO" id="GO:0140359">
    <property type="term" value="F:ABC-type transporter activity"/>
    <property type="evidence" value="ECO:0007669"/>
    <property type="project" value="InterPro"/>
</dbReference>
<dbReference type="HOGENOM" id="CLU_1102272_0_0_14"/>
<dbReference type="OrthoDB" id="9778547at2"/>
<keyword evidence="1" id="KW-0812">Transmembrane</keyword>
<dbReference type="PATRIC" id="fig|1276220.3.peg.515"/>
<feature type="transmembrane region" description="Helical" evidence="1">
    <location>
        <begin position="54"/>
        <end position="74"/>
    </location>
</feature>
<protein>
    <recommendedName>
        <fullName evidence="4">ABC transporter permease</fullName>
    </recommendedName>
</protein>
<dbReference type="PANTHER" id="PTHR37305:SF2">
    <property type="entry name" value="BACITRACIN TRANSPORT PERMEASE PROTEIN BCRB"/>
    <property type="match status" value="1"/>
</dbReference>
<keyword evidence="1" id="KW-1133">Transmembrane helix</keyword>
<keyword evidence="1" id="KW-0472">Membrane</keyword>
<dbReference type="eggNOG" id="COG1277">
    <property type="taxonomic scope" value="Bacteria"/>
</dbReference>
<feature type="transmembrane region" description="Helical" evidence="1">
    <location>
        <begin position="7"/>
        <end position="25"/>
    </location>
</feature>
<accession>S5LWY2</accession>
<keyword evidence="3" id="KW-1185">Reference proteome</keyword>
<dbReference type="AlphaFoldDB" id="S5LWY2"/>
<evidence type="ECO:0008006" key="4">
    <source>
        <dbReference type="Google" id="ProtNLM"/>
    </source>
</evidence>
<feature type="transmembrane region" description="Helical" evidence="1">
    <location>
        <begin position="143"/>
        <end position="168"/>
    </location>
</feature>
<dbReference type="EMBL" id="CP005074">
    <property type="protein sequence ID" value="AGR41141.1"/>
    <property type="molecule type" value="Genomic_DNA"/>
</dbReference>
<evidence type="ECO:0000256" key="1">
    <source>
        <dbReference type="SAM" id="Phobius"/>
    </source>
</evidence>
<dbReference type="KEGG" id="stai:STAIW_v1c05080"/>
<name>S5LWY2_9MOLU</name>
<proteinExistence type="predicted"/>
<dbReference type="Proteomes" id="UP000014984">
    <property type="component" value="Chromosome"/>
</dbReference>
<reference evidence="2 3" key="1">
    <citation type="journal article" date="2013" name="Genome Biol. Evol.">
        <title>Comparison of metabolic capacities and inference of gene content evolution in mosquito-associated Spiroplasma diminutum and S. taiwanense.</title>
        <authorList>
            <person name="Lo W.S."/>
            <person name="Ku C."/>
            <person name="Chen L.L."/>
            <person name="Chang T.H."/>
            <person name="Kuo C.H."/>
        </authorList>
    </citation>
    <scope>NUCLEOTIDE SEQUENCE [LARGE SCALE GENOMIC DNA]</scope>
    <source>
        <strain evidence="2">CT-1</strain>
    </source>
</reference>
<feature type="transmembrane region" description="Helical" evidence="1">
    <location>
        <begin position="109"/>
        <end position="131"/>
    </location>
</feature>
<evidence type="ECO:0000313" key="2">
    <source>
        <dbReference type="EMBL" id="AGR41141.1"/>
    </source>
</evidence>
<dbReference type="STRING" id="1276220.STAIW_v1c05080"/>
<sequence length="252" mass="28022">MLVMWSFLTAITLIMIVAIVVTLKINDSFVPVPDPETGQTIPVDIYVNNLVQQVIGDMVFGSMGYVLIVVFVLMNSSKIVASEVEKGTLVNLLTTNLNRKSVILSKMSTFISLIFISILSQYLITIISLQIVNQLQYVDLGIFTLKAFGAFLLLLFTSGFAFLFSTLFNRNSQALGLSGAIVIISWVFQIASSFRTLDWMKYLSLNSLFIPANITNISEFSNYLGQYLTLGIGSIDLYIGAYFIFIKKDLPL</sequence>
<feature type="transmembrane region" description="Helical" evidence="1">
    <location>
        <begin position="227"/>
        <end position="246"/>
    </location>
</feature>
<gene>
    <name evidence="2" type="ORF">STAIW_v1c05080</name>
</gene>
<dbReference type="PANTHER" id="PTHR37305">
    <property type="entry name" value="INTEGRAL MEMBRANE PROTEIN-RELATED"/>
    <property type="match status" value="1"/>
</dbReference>
<feature type="transmembrane region" description="Helical" evidence="1">
    <location>
        <begin position="175"/>
        <end position="194"/>
    </location>
</feature>
<dbReference type="RefSeq" id="WP_020834280.1">
    <property type="nucleotide sequence ID" value="NC_021846.1"/>
</dbReference>